<gene>
    <name evidence="2" type="ORF">B0I21_10286</name>
</gene>
<dbReference type="InterPro" id="IPR010982">
    <property type="entry name" value="Lambda_DNA-bd_dom_sf"/>
</dbReference>
<dbReference type="SUPFAM" id="SSF47413">
    <property type="entry name" value="lambda repressor-like DNA-binding domains"/>
    <property type="match status" value="1"/>
</dbReference>
<dbReference type="GO" id="GO:0003677">
    <property type="term" value="F:DNA binding"/>
    <property type="evidence" value="ECO:0007669"/>
    <property type="project" value="InterPro"/>
</dbReference>
<proteinExistence type="predicted"/>
<accession>A0A4R7D4H6</accession>
<dbReference type="RefSeq" id="WP_166637763.1">
    <property type="nucleotide sequence ID" value="NZ_SNZV01000002.1"/>
</dbReference>
<keyword evidence="3" id="KW-1185">Reference proteome</keyword>
<protein>
    <submittedName>
        <fullName evidence="2">Helix-turn-helix protein</fullName>
    </submittedName>
</protein>
<dbReference type="Pfam" id="PF01381">
    <property type="entry name" value="HTH_3"/>
    <property type="match status" value="1"/>
</dbReference>
<organism evidence="2 3">
    <name type="scientific">Sphingobacterium paludis</name>
    <dbReference type="NCBI Taxonomy" id="1476465"/>
    <lineage>
        <taxon>Bacteria</taxon>
        <taxon>Pseudomonadati</taxon>
        <taxon>Bacteroidota</taxon>
        <taxon>Sphingobacteriia</taxon>
        <taxon>Sphingobacteriales</taxon>
        <taxon>Sphingobacteriaceae</taxon>
        <taxon>Sphingobacterium</taxon>
    </lineage>
</organism>
<dbReference type="SMART" id="SM00530">
    <property type="entry name" value="HTH_XRE"/>
    <property type="match status" value="1"/>
</dbReference>
<evidence type="ECO:0000313" key="2">
    <source>
        <dbReference type="EMBL" id="TDS15770.1"/>
    </source>
</evidence>
<reference evidence="2 3" key="1">
    <citation type="submission" date="2019-03" db="EMBL/GenBank/DDBJ databases">
        <title>Genomic Encyclopedia of Type Strains, Phase III (KMG-III): the genomes of soil and plant-associated and newly described type strains.</title>
        <authorList>
            <person name="Whitman W."/>
        </authorList>
    </citation>
    <scope>NUCLEOTIDE SEQUENCE [LARGE SCALE GENOMIC DNA]</scope>
    <source>
        <strain evidence="2 3">CGMCC 1.12801</strain>
    </source>
</reference>
<dbReference type="CDD" id="cd00093">
    <property type="entry name" value="HTH_XRE"/>
    <property type="match status" value="1"/>
</dbReference>
<dbReference type="AlphaFoldDB" id="A0A4R7D4H6"/>
<dbReference type="Gene3D" id="1.10.260.40">
    <property type="entry name" value="lambda repressor-like DNA-binding domains"/>
    <property type="match status" value="1"/>
</dbReference>
<evidence type="ECO:0000313" key="3">
    <source>
        <dbReference type="Proteomes" id="UP000294752"/>
    </source>
</evidence>
<evidence type="ECO:0000259" key="1">
    <source>
        <dbReference type="PROSITE" id="PS50943"/>
    </source>
</evidence>
<dbReference type="EMBL" id="SNZV01000002">
    <property type="protein sequence ID" value="TDS15770.1"/>
    <property type="molecule type" value="Genomic_DNA"/>
</dbReference>
<sequence>MSGINKGIVQEIGRKIRARREELSYSQKDVSNMTGLTVNMISTFENGKGSTLSNFLLICRALQIQPRDVLVDDIDLRPLYDLPPESRRRLEITQKLDDLVYNSDFFNQPKRVAEVIKELDSDKRDSNKFSVYLTNYCKEGELEYVKEGNIKKYKKPK</sequence>
<comment type="caution">
    <text evidence="2">The sequence shown here is derived from an EMBL/GenBank/DDBJ whole genome shotgun (WGS) entry which is preliminary data.</text>
</comment>
<dbReference type="Proteomes" id="UP000294752">
    <property type="component" value="Unassembled WGS sequence"/>
</dbReference>
<dbReference type="PROSITE" id="PS50943">
    <property type="entry name" value="HTH_CROC1"/>
    <property type="match status" value="1"/>
</dbReference>
<feature type="domain" description="HTH cro/C1-type" evidence="1">
    <location>
        <begin position="16"/>
        <end position="70"/>
    </location>
</feature>
<dbReference type="InterPro" id="IPR001387">
    <property type="entry name" value="Cro/C1-type_HTH"/>
</dbReference>
<name>A0A4R7D4H6_9SPHI</name>